<feature type="coiled-coil region" evidence="1">
    <location>
        <begin position="836"/>
        <end position="884"/>
    </location>
</feature>
<dbReference type="PANTHER" id="PTHR11439:SF496">
    <property type="entry name" value="RNA-DIRECTED DNA POLYMERASE"/>
    <property type="match status" value="1"/>
</dbReference>
<protein>
    <recommendedName>
        <fullName evidence="3">Reverse transcriptase Ty1/copia-type domain-containing protein</fullName>
    </recommendedName>
</protein>
<comment type="caution">
    <text evidence="4">The sequence shown here is derived from an EMBL/GenBank/DDBJ whole genome shotgun (WGS) entry which is preliminary data.</text>
</comment>
<evidence type="ECO:0000259" key="3">
    <source>
        <dbReference type="Pfam" id="PF07727"/>
    </source>
</evidence>
<sequence length="1051" mass="119151">MYQTILTSVAVKKMNDVMRLQALVYKKKVIITEATIRDDLWLDDAEGIECLPNEEIFTELSRMGYEKSSTMLTFYKAFFSPQWKFLIHTILQCTPLFKGMIVAQEVGEGAANVNVEYVPDAGVVAEGTTSVANDDVNDAAAEPSIPSPTPPTQPPPPSQDIPSTSQGKKVRDEEQAKVFKLRRLKKVGTTQRIDTSDDTVMDDEVAVEKTADAVVKESVDIQGWQAESQAQISQIDLEHANKVLSMQDEESEPAELQEVVEVVTTAKLITKVVTAASETITAADIPIPAATITAAASTLTTAPTTARRRKGVVIKDPEKTSTPSIIIHTEPKSKEMICIIINADCKPIGIPWFIKGSLRHNLRHVSKKDASYFITFNDDYSRYCYVYLLKYKHEVFETFKDYALESAARILNMVPTKKVDKTPYELWHRKVPKLSYLKESGRIVELEDEDNLPSKNTSKHHIKEESLALIISQEEDVIPVRRSDRTHKAPDRLSVKSKWICKKKRDMDGKVHIYKARLVAKGCTQTYGVDYGETFSPVANIRASRILIAIAAYYDYEIWQMDVKIAFLNGFLEEEIYMEQLEGFIDPNRPRKASGSNVIFLILYVDDIILMGNHIPSLQKVKTYLGKCFSMKDLGETAFILGIKIYRDRSRRLIGLSQNAYLDKILKRYRMDNSKRAFILMQVDLYLSKSQCATTSVEMKRMQNIPYASASGSIMYVVRCTRPKVAFTQNITNRFRQNSSEAHWTVVKNILKYLINTNDTFLVYGGAVVWKSSKQSTTAHHATKAEYIAASEAAKEAIWIRKFIDELGVNVEERLVHYKKNEDVLTDKINVLNFDVQLRDKVLAEYTKKLEKAEKQRDELKLILEKLQNSSKSLNALLENQVSDKDKTGLGYKAASSAVEGFVNSSKILEKQENKSDKGYHEVLPPFTGNYMPPKRDLRLIDRHFESESVDVSTVSSSDGKTVKTIDVKGVVSKEEPKPIKKNKFSPPIVKDWVSESEEEYEPKFQKQVQPSFPKIKFVKAKDQNQSFRKPVKQAEQAKSNTHRPRGNQRN</sequence>
<dbReference type="Pfam" id="PF07727">
    <property type="entry name" value="RVT_2"/>
    <property type="match status" value="1"/>
</dbReference>
<dbReference type="AlphaFoldDB" id="A0A6L2M5C7"/>
<evidence type="ECO:0000313" key="4">
    <source>
        <dbReference type="EMBL" id="GEU69223.1"/>
    </source>
</evidence>
<dbReference type="InterPro" id="IPR013103">
    <property type="entry name" value="RVT_2"/>
</dbReference>
<dbReference type="SUPFAM" id="SSF56672">
    <property type="entry name" value="DNA/RNA polymerases"/>
    <property type="match status" value="1"/>
</dbReference>
<dbReference type="EMBL" id="BKCJ010005895">
    <property type="protein sequence ID" value="GEU69223.1"/>
    <property type="molecule type" value="Genomic_DNA"/>
</dbReference>
<organism evidence="4">
    <name type="scientific">Tanacetum cinerariifolium</name>
    <name type="common">Dalmatian daisy</name>
    <name type="synonym">Chrysanthemum cinerariifolium</name>
    <dbReference type="NCBI Taxonomy" id="118510"/>
    <lineage>
        <taxon>Eukaryota</taxon>
        <taxon>Viridiplantae</taxon>
        <taxon>Streptophyta</taxon>
        <taxon>Embryophyta</taxon>
        <taxon>Tracheophyta</taxon>
        <taxon>Spermatophyta</taxon>
        <taxon>Magnoliopsida</taxon>
        <taxon>eudicotyledons</taxon>
        <taxon>Gunneridae</taxon>
        <taxon>Pentapetalae</taxon>
        <taxon>asterids</taxon>
        <taxon>campanulids</taxon>
        <taxon>Asterales</taxon>
        <taxon>Asteraceae</taxon>
        <taxon>Asteroideae</taxon>
        <taxon>Anthemideae</taxon>
        <taxon>Anthemidinae</taxon>
        <taxon>Tanacetum</taxon>
    </lineage>
</organism>
<proteinExistence type="predicted"/>
<feature type="domain" description="Reverse transcriptase Ty1/copia-type" evidence="3">
    <location>
        <begin position="491"/>
        <end position="592"/>
    </location>
</feature>
<feature type="compositionally biased region" description="Basic residues" evidence="2">
    <location>
        <begin position="1041"/>
        <end position="1051"/>
    </location>
</feature>
<keyword evidence="1" id="KW-0175">Coiled coil</keyword>
<feature type="region of interest" description="Disordered" evidence="2">
    <location>
        <begin position="1020"/>
        <end position="1051"/>
    </location>
</feature>
<feature type="compositionally biased region" description="Pro residues" evidence="2">
    <location>
        <begin position="145"/>
        <end position="159"/>
    </location>
</feature>
<dbReference type="PANTHER" id="PTHR11439">
    <property type="entry name" value="GAG-POL-RELATED RETROTRANSPOSON"/>
    <property type="match status" value="1"/>
</dbReference>
<evidence type="ECO:0000256" key="2">
    <source>
        <dbReference type="SAM" id="MobiDB-lite"/>
    </source>
</evidence>
<evidence type="ECO:0000256" key="1">
    <source>
        <dbReference type="SAM" id="Coils"/>
    </source>
</evidence>
<dbReference type="CDD" id="cd09272">
    <property type="entry name" value="RNase_HI_RT_Ty1"/>
    <property type="match status" value="1"/>
</dbReference>
<accession>A0A6L2M5C7</accession>
<feature type="region of interest" description="Disordered" evidence="2">
    <location>
        <begin position="138"/>
        <end position="173"/>
    </location>
</feature>
<gene>
    <name evidence="4" type="ORF">Tci_041201</name>
</gene>
<dbReference type="InterPro" id="IPR043502">
    <property type="entry name" value="DNA/RNA_pol_sf"/>
</dbReference>
<reference evidence="4" key="1">
    <citation type="journal article" date="2019" name="Sci. Rep.">
        <title>Draft genome of Tanacetum cinerariifolium, the natural source of mosquito coil.</title>
        <authorList>
            <person name="Yamashiro T."/>
            <person name="Shiraishi A."/>
            <person name="Satake H."/>
            <person name="Nakayama K."/>
        </authorList>
    </citation>
    <scope>NUCLEOTIDE SEQUENCE</scope>
</reference>
<name>A0A6L2M5C7_TANCI</name>